<dbReference type="Proteomes" id="UP000664144">
    <property type="component" value="Unassembled WGS sequence"/>
</dbReference>
<accession>A0A939F173</accession>
<feature type="domain" description="PKD" evidence="1">
    <location>
        <begin position="423"/>
        <end position="499"/>
    </location>
</feature>
<dbReference type="Pfam" id="PF18962">
    <property type="entry name" value="Por_Secre_tail"/>
    <property type="match status" value="1"/>
</dbReference>
<proteinExistence type="predicted"/>
<dbReference type="PROSITE" id="PS50093">
    <property type="entry name" value="PKD"/>
    <property type="match status" value="2"/>
</dbReference>
<dbReference type="EMBL" id="JAFLQZ010000012">
    <property type="protein sequence ID" value="MBO0359558.1"/>
    <property type="molecule type" value="Genomic_DNA"/>
</dbReference>
<name>A0A939F173_9BACT</name>
<dbReference type="SUPFAM" id="SSF49299">
    <property type="entry name" value="PKD domain"/>
    <property type="match status" value="2"/>
</dbReference>
<dbReference type="SMART" id="SM00089">
    <property type="entry name" value="PKD"/>
    <property type="match status" value="2"/>
</dbReference>
<comment type="caution">
    <text evidence="2">The sequence shown here is derived from an EMBL/GenBank/DDBJ whole genome shotgun (WGS) entry which is preliminary data.</text>
</comment>
<dbReference type="InterPro" id="IPR026444">
    <property type="entry name" value="Secre_tail"/>
</dbReference>
<dbReference type="InterPro" id="IPR000601">
    <property type="entry name" value="PKD_dom"/>
</dbReference>
<dbReference type="AlphaFoldDB" id="A0A939F173"/>
<dbReference type="CDD" id="cd00146">
    <property type="entry name" value="PKD"/>
    <property type="match status" value="2"/>
</dbReference>
<gene>
    <name evidence="2" type="ORF">J0X19_16485</name>
</gene>
<dbReference type="InterPro" id="IPR035986">
    <property type="entry name" value="PKD_dom_sf"/>
</dbReference>
<sequence length="747" mass="79803">MIQLLPTRRYAANLRLGAFLLFVGWLLAPLAGWAQCPPATSACTPGSAPSASLPFGMGILNVTLGTINNSTAGVQDGYRDYACTLGTTLTVGQNYPISIRTNANADETVRVWLDLNNDGTLNPTTELIFSSNSTRLHTGTISLPAGTVLGTRLRLRVAADWENSPVPTPCSTPQYSQTEDYSVTVAANTAAPIAEFVADQTLTCSGCVQFTDQSQNAPTSWLWNFGDNTTSTLRNPNHCYTTAGTYTVTLTATNTIGANVRTRTNYIVYNNVVPVAATCSPNTAAYCCDYGITRVALGTIAKTSLNGQAGYEDFTCGSRTQITEGQATAISITTGGTTAHDTRVWLDLNNDGAFTANELLYTALNRASPSGTLTVPGSALKNVPLRLRVLADFVGGTSSPCTSPQLGQIEDYTVTVQQNTNPPVAAFTSTYVLGECQNPVQFTDQSTNAPTSWLWNFGDGFTSTQQNPSHQYSTAGVFNVTLTATNAFGNNVVTRNGYVALMQPCVTYCAATGTTPNIWLTNVAVRRGTLTDLNNTSTASAAGYGNYVNQVVNLYQGQNTQLSATVNANFQHILWAWIDWNRNGTFETSEQVMNSITTATVLTSSIAVPTSVNSRGFTRMRVMVRLNNLPTPTACQINQANSETEDYSVLVNAPLSTAEARSLPGLTVFPNPTIDGHVRLRLPDPAAAGTYAVRVDNVVGAEVRRAAVRLSPSQDAELDLSGLPHGLYLVRLQAADGTVAVRRVEIR</sequence>
<evidence type="ECO:0000313" key="2">
    <source>
        <dbReference type="EMBL" id="MBO0359558.1"/>
    </source>
</evidence>
<feature type="domain" description="PKD" evidence="1">
    <location>
        <begin position="191"/>
        <end position="268"/>
    </location>
</feature>
<dbReference type="InterPro" id="IPR013783">
    <property type="entry name" value="Ig-like_fold"/>
</dbReference>
<dbReference type="Pfam" id="PF18911">
    <property type="entry name" value="PKD_4"/>
    <property type="match status" value="2"/>
</dbReference>
<dbReference type="InterPro" id="IPR045474">
    <property type="entry name" value="GEVED"/>
</dbReference>
<protein>
    <submittedName>
        <fullName evidence="2">PKD domain-containing protein</fullName>
    </submittedName>
</protein>
<dbReference type="PANTHER" id="PTHR36842:SF1">
    <property type="entry name" value="PROTEIN TOLB"/>
    <property type="match status" value="1"/>
</dbReference>
<dbReference type="PANTHER" id="PTHR36842">
    <property type="entry name" value="PROTEIN TOLB HOMOLOG"/>
    <property type="match status" value="1"/>
</dbReference>
<dbReference type="FunFam" id="2.60.40.10:FF:000270">
    <property type="entry name" value="Cell surface protein"/>
    <property type="match status" value="2"/>
</dbReference>
<dbReference type="RefSeq" id="WP_206985519.1">
    <property type="nucleotide sequence ID" value="NZ_JAFLQZ010000012.1"/>
</dbReference>
<dbReference type="InterPro" id="IPR022409">
    <property type="entry name" value="PKD/Chitinase_dom"/>
</dbReference>
<evidence type="ECO:0000313" key="3">
    <source>
        <dbReference type="Proteomes" id="UP000664144"/>
    </source>
</evidence>
<keyword evidence="3" id="KW-1185">Reference proteome</keyword>
<evidence type="ECO:0000259" key="1">
    <source>
        <dbReference type="PROSITE" id="PS50093"/>
    </source>
</evidence>
<reference evidence="2" key="1">
    <citation type="submission" date="2021-03" db="EMBL/GenBank/DDBJ databases">
        <authorList>
            <person name="Kim M.K."/>
        </authorList>
    </citation>
    <scope>NUCLEOTIDE SEQUENCE</scope>
    <source>
        <strain evidence="2">BT186</strain>
    </source>
</reference>
<organism evidence="2 3">
    <name type="scientific">Hymenobacter telluris</name>
    <dbReference type="NCBI Taxonomy" id="2816474"/>
    <lineage>
        <taxon>Bacteria</taxon>
        <taxon>Pseudomonadati</taxon>
        <taxon>Bacteroidota</taxon>
        <taxon>Cytophagia</taxon>
        <taxon>Cytophagales</taxon>
        <taxon>Hymenobacteraceae</taxon>
        <taxon>Hymenobacter</taxon>
    </lineage>
</organism>
<dbReference type="Pfam" id="PF20009">
    <property type="entry name" value="GEVED"/>
    <property type="match status" value="3"/>
</dbReference>
<dbReference type="Gene3D" id="2.60.40.10">
    <property type="entry name" value="Immunoglobulins"/>
    <property type="match status" value="2"/>
</dbReference>